<evidence type="ECO:0000256" key="4">
    <source>
        <dbReference type="ARBA" id="ARBA00022723"/>
    </source>
</evidence>
<dbReference type="Pfam" id="PF00348">
    <property type="entry name" value="polyprenyl_synt"/>
    <property type="match status" value="1"/>
</dbReference>
<comment type="cofactor">
    <cofactor evidence="1">
        <name>Mg(2+)</name>
        <dbReference type="ChEBI" id="CHEBI:18420"/>
    </cofactor>
</comment>
<evidence type="ECO:0000313" key="8">
    <source>
        <dbReference type="EMBL" id="MBF4693682.1"/>
    </source>
</evidence>
<dbReference type="InterPro" id="IPR053378">
    <property type="entry name" value="Prenyl_diphosphate_synthase"/>
</dbReference>
<proteinExistence type="inferred from homology"/>
<dbReference type="EMBL" id="JADKNH010000006">
    <property type="protein sequence ID" value="MBF4693682.1"/>
    <property type="molecule type" value="Genomic_DNA"/>
</dbReference>
<dbReference type="NCBIfam" id="NF045485">
    <property type="entry name" value="FPPsyn"/>
    <property type="match status" value="1"/>
</dbReference>
<evidence type="ECO:0000256" key="2">
    <source>
        <dbReference type="ARBA" id="ARBA00006706"/>
    </source>
</evidence>
<dbReference type="Gene3D" id="1.10.600.10">
    <property type="entry name" value="Farnesyl Diphosphate Synthase"/>
    <property type="match status" value="1"/>
</dbReference>
<dbReference type="InterPro" id="IPR008949">
    <property type="entry name" value="Isoprenoid_synthase_dom_sf"/>
</dbReference>
<reference evidence="8 9" key="1">
    <citation type="submission" date="2020-11" db="EMBL/GenBank/DDBJ databases">
        <title>Fusibacter basophilias sp. nov.</title>
        <authorList>
            <person name="Qiu D."/>
        </authorList>
    </citation>
    <scope>NUCLEOTIDE SEQUENCE [LARGE SCALE GENOMIC DNA]</scope>
    <source>
        <strain evidence="8 9">Q10-2</strain>
    </source>
</reference>
<evidence type="ECO:0000256" key="7">
    <source>
        <dbReference type="RuleBase" id="RU004466"/>
    </source>
</evidence>
<organism evidence="8 9">
    <name type="scientific">Fusibacter ferrireducens</name>
    <dbReference type="NCBI Taxonomy" id="2785058"/>
    <lineage>
        <taxon>Bacteria</taxon>
        <taxon>Bacillati</taxon>
        <taxon>Bacillota</taxon>
        <taxon>Clostridia</taxon>
        <taxon>Eubacteriales</taxon>
        <taxon>Eubacteriales Family XII. Incertae Sedis</taxon>
        <taxon>Fusibacter</taxon>
    </lineage>
</organism>
<keyword evidence="4" id="KW-0479">Metal-binding</keyword>
<dbReference type="CDD" id="cd00685">
    <property type="entry name" value="Trans_IPPS_HT"/>
    <property type="match status" value="1"/>
</dbReference>
<dbReference type="InterPro" id="IPR033749">
    <property type="entry name" value="Polyprenyl_synt_CS"/>
</dbReference>
<evidence type="ECO:0000256" key="3">
    <source>
        <dbReference type="ARBA" id="ARBA00022679"/>
    </source>
</evidence>
<dbReference type="PROSITE" id="PS00723">
    <property type="entry name" value="POLYPRENYL_SYNTHASE_1"/>
    <property type="match status" value="1"/>
</dbReference>
<name>A0ABR9ZT86_9FIRM</name>
<keyword evidence="9" id="KW-1185">Reference proteome</keyword>
<evidence type="ECO:0000256" key="5">
    <source>
        <dbReference type="ARBA" id="ARBA00022842"/>
    </source>
</evidence>
<dbReference type="RefSeq" id="WP_194701924.1">
    <property type="nucleotide sequence ID" value="NZ_JADKNH010000006.1"/>
</dbReference>
<protein>
    <submittedName>
        <fullName evidence="8">Polyprenyl synthetase family protein</fullName>
    </submittedName>
</protein>
<sequence>MNYNQKKIDAFEQRIDLYFQDASQAQKLINDAMLYSLKAGGKRIRPLLLIEMCLAFGGTYEDAIDFAVGIEMIHTYSLIHDDLPCMDDDDLRRGKPTNHVVYGYDMAVLAGDGLLNKAYEVMLNRVIKSDYSHRAIQAMHEILKASGSNGMILGQVADIKYQSDDMDVETLDFINHHKTGKLIIAAMKSGAILGGAHEDAVNAVEEIAGKMGLLFQVVDDLLDLIGSAEKLGKRTQMDIKNDKRTYPMLLGLDNTQKRIKQLEGEIIKGIRSLDIQSDFLIETVKFLVNRDY</sequence>
<evidence type="ECO:0000256" key="6">
    <source>
        <dbReference type="ARBA" id="ARBA00023229"/>
    </source>
</evidence>
<keyword evidence="5" id="KW-0460">Magnesium</keyword>
<dbReference type="SFLD" id="SFLDS00005">
    <property type="entry name" value="Isoprenoid_Synthase_Type_I"/>
    <property type="match status" value="1"/>
</dbReference>
<accession>A0ABR9ZT86</accession>
<dbReference type="PROSITE" id="PS00444">
    <property type="entry name" value="POLYPRENYL_SYNTHASE_2"/>
    <property type="match status" value="1"/>
</dbReference>
<dbReference type="Proteomes" id="UP000614200">
    <property type="component" value="Unassembled WGS sequence"/>
</dbReference>
<dbReference type="PANTHER" id="PTHR43281">
    <property type="entry name" value="FARNESYL DIPHOSPHATE SYNTHASE"/>
    <property type="match status" value="1"/>
</dbReference>
<dbReference type="SFLD" id="SFLDG01017">
    <property type="entry name" value="Polyprenyl_Transferase_Like"/>
    <property type="match status" value="1"/>
</dbReference>
<dbReference type="PANTHER" id="PTHR43281:SF1">
    <property type="entry name" value="FARNESYL DIPHOSPHATE SYNTHASE"/>
    <property type="match status" value="1"/>
</dbReference>
<dbReference type="SUPFAM" id="SSF48576">
    <property type="entry name" value="Terpenoid synthases"/>
    <property type="match status" value="1"/>
</dbReference>
<evidence type="ECO:0000313" key="9">
    <source>
        <dbReference type="Proteomes" id="UP000614200"/>
    </source>
</evidence>
<dbReference type="InterPro" id="IPR000092">
    <property type="entry name" value="Polyprenyl_synt"/>
</dbReference>
<evidence type="ECO:0000256" key="1">
    <source>
        <dbReference type="ARBA" id="ARBA00001946"/>
    </source>
</evidence>
<comment type="similarity">
    <text evidence="2 7">Belongs to the FPP/GGPP synthase family.</text>
</comment>
<keyword evidence="6" id="KW-0414">Isoprene biosynthesis</keyword>
<gene>
    <name evidence="8" type="ORF">ISU02_11140</name>
</gene>
<keyword evidence="3 7" id="KW-0808">Transferase</keyword>
<comment type="caution">
    <text evidence="8">The sequence shown here is derived from an EMBL/GenBank/DDBJ whole genome shotgun (WGS) entry which is preliminary data.</text>
</comment>